<evidence type="ECO:0000313" key="2">
    <source>
        <dbReference type="EMBL" id="OHE93911.1"/>
    </source>
</evidence>
<evidence type="ECO:0000313" key="3">
    <source>
        <dbReference type="Proteomes" id="UP000176998"/>
    </source>
</evidence>
<dbReference type="EMBL" id="MJBS01000110">
    <property type="protein sequence ID" value="OHE93911.1"/>
    <property type="molecule type" value="Genomic_DNA"/>
</dbReference>
<dbReference type="AlphaFoldDB" id="A0A1G4AXQ6"/>
<feature type="region of interest" description="Disordered" evidence="1">
    <location>
        <begin position="152"/>
        <end position="217"/>
    </location>
</feature>
<gene>
    <name evidence="2" type="ORF">CORC01_10810</name>
</gene>
<keyword evidence="3" id="KW-1185">Reference proteome</keyword>
<accession>A0A1G4AXQ6</accession>
<dbReference type="RefSeq" id="XP_022471075.1">
    <property type="nucleotide sequence ID" value="XM_022622437.1"/>
</dbReference>
<protein>
    <submittedName>
        <fullName evidence="2">Uncharacterized protein</fullName>
    </submittedName>
</protein>
<proteinExistence type="predicted"/>
<name>A0A1G4AXQ6_9PEZI</name>
<evidence type="ECO:0000256" key="1">
    <source>
        <dbReference type="SAM" id="MobiDB-lite"/>
    </source>
</evidence>
<sequence length="332" mass="35739">MGANPIALVSDILAICVNDHWKDDAGVHSKLVDACVALISSFPCCVQAQIRTKLDDSTPAPSFQSAGSLDRWIRCGKVLIDIEWSFGYGALMALHGVVNLVPFATKPPATWKPSVDEIWKRLQERDAMARTVRFAKREEALSKYISEACAPLNAPPKRSKRSRGLHLQLKQKPSRTDGHSTTASGCTREPSRTVADQAASTSPQEQSFMPRSPEPGGECGSVLAVGFPMQPPAGSGLYSTHDGLSGSRAPQTGMDVDCLQYAASLPTENSGPSQLAFSNDGNRQALGAWSEPGIWGALEGFEFAPLPLQNDPYKNHCPELTHASMGLPTVWL</sequence>
<comment type="caution">
    <text evidence="2">The sequence shown here is derived from an EMBL/GenBank/DDBJ whole genome shotgun (WGS) entry which is preliminary data.</text>
</comment>
<reference evidence="2 3" key="1">
    <citation type="submission" date="2016-09" db="EMBL/GenBank/DDBJ databases">
        <authorList>
            <person name="Capua I."/>
            <person name="De Benedictis P."/>
            <person name="Joannis T."/>
            <person name="Lombin L.H."/>
            <person name="Cattoli G."/>
        </authorList>
    </citation>
    <scope>NUCLEOTIDE SEQUENCE [LARGE SCALE GENOMIC DNA]</scope>
    <source>
        <strain evidence="2 3">IMI 309357</strain>
    </source>
</reference>
<organism evidence="2 3">
    <name type="scientific">Colletotrichum orchidophilum</name>
    <dbReference type="NCBI Taxonomy" id="1209926"/>
    <lineage>
        <taxon>Eukaryota</taxon>
        <taxon>Fungi</taxon>
        <taxon>Dikarya</taxon>
        <taxon>Ascomycota</taxon>
        <taxon>Pezizomycotina</taxon>
        <taxon>Sordariomycetes</taxon>
        <taxon>Hypocreomycetidae</taxon>
        <taxon>Glomerellales</taxon>
        <taxon>Glomerellaceae</taxon>
        <taxon>Colletotrichum</taxon>
    </lineage>
</organism>
<feature type="compositionally biased region" description="Polar residues" evidence="1">
    <location>
        <begin position="198"/>
        <end position="209"/>
    </location>
</feature>
<dbReference type="Proteomes" id="UP000176998">
    <property type="component" value="Unassembled WGS sequence"/>
</dbReference>
<dbReference type="GeneID" id="34563947"/>